<feature type="compositionally biased region" description="Low complexity" evidence="1">
    <location>
        <begin position="143"/>
        <end position="152"/>
    </location>
</feature>
<feature type="region of interest" description="Disordered" evidence="1">
    <location>
        <begin position="1"/>
        <end position="37"/>
    </location>
</feature>
<keyword evidence="3" id="KW-1185">Reference proteome</keyword>
<gene>
    <name evidence="2" type="ORF">NMOB1V02_LOCUS12467</name>
</gene>
<proteinExistence type="predicted"/>
<reference evidence="2" key="1">
    <citation type="submission" date="2020-11" db="EMBL/GenBank/DDBJ databases">
        <authorList>
            <person name="Tran Van P."/>
        </authorList>
    </citation>
    <scope>NUCLEOTIDE SEQUENCE</scope>
</reference>
<protein>
    <submittedName>
        <fullName evidence="2">Uncharacterized protein</fullName>
    </submittedName>
</protein>
<name>A0A7R9C2P1_9CRUS</name>
<feature type="compositionally biased region" description="Polar residues" evidence="1">
    <location>
        <begin position="153"/>
        <end position="163"/>
    </location>
</feature>
<feature type="region of interest" description="Disordered" evidence="1">
    <location>
        <begin position="79"/>
        <end position="119"/>
    </location>
</feature>
<dbReference type="Proteomes" id="UP000678499">
    <property type="component" value="Unassembled WGS sequence"/>
</dbReference>
<organism evidence="2">
    <name type="scientific">Notodromas monacha</name>
    <dbReference type="NCBI Taxonomy" id="399045"/>
    <lineage>
        <taxon>Eukaryota</taxon>
        <taxon>Metazoa</taxon>
        <taxon>Ecdysozoa</taxon>
        <taxon>Arthropoda</taxon>
        <taxon>Crustacea</taxon>
        <taxon>Oligostraca</taxon>
        <taxon>Ostracoda</taxon>
        <taxon>Podocopa</taxon>
        <taxon>Podocopida</taxon>
        <taxon>Cypridocopina</taxon>
        <taxon>Cypridoidea</taxon>
        <taxon>Cyprididae</taxon>
        <taxon>Notodromas</taxon>
    </lineage>
</organism>
<dbReference type="EMBL" id="OA892242">
    <property type="protein sequence ID" value="CAD7284863.1"/>
    <property type="molecule type" value="Genomic_DNA"/>
</dbReference>
<sequence>MPTPSDGPPRMSVVSAREDPNMPRSMIQKNPRRSSNHECADEWCCIDPFPSIAEDSGLTKNPNVSEQNVAVAAILQSEDQQTSQNTWLLDPNSPALMDSLEQPKKQKQPFDNASFVPDDLDDIKSPKTAGFYDFGYSSSSAATVAAAASTPSGGEQDSLTSGQPGDEECAVIQAGCEGRYRRLSFDSRPVTPIGVTSKERRASVSIDVPVAVLRMTPINDPR</sequence>
<evidence type="ECO:0000256" key="1">
    <source>
        <dbReference type="SAM" id="MobiDB-lite"/>
    </source>
</evidence>
<dbReference type="EMBL" id="CAJPEX010010205">
    <property type="protein sequence ID" value="CAG0925015.1"/>
    <property type="molecule type" value="Genomic_DNA"/>
</dbReference>
<evidence type="ECO:0000313" key="3">
    <source>
        <dbReference type="Proteomes" id="UP000678499"/>
    </source>
</evidence>
<dbReference type="AlphaFoldDB" id="A0A7R9C2P1"/>
<feature type="region of interest" description="Disordered" evidence="1">
    <location>
        <begin position="143"/>
        <end position="166"/>
    </location>
</feature>
<evidence type="ECO:0000313" key="2">
    <source>
        <dbReference type="EMBL" id="CAD7284863.1"/>
    </source>
</evidence>
<accession>A0A7R9C2P1</accession>